<comment type="caution">
    <text evidence="6">The sequence shown here is derived from an EMBL/GenBank/DDBJ whole genome shotgun (WGS) entry which is preliminary data.</text>
</comment>
<dbReference type="NCBIfam" id="TIGR00044">
    <property type="entry name" value="YggS family pyridoxal phosphate-dependent enzyme"/>
    <property type="match status" value="1"/>
</dbReference>
<reference evidence="6 7" key="1">
    <citation type="submission" date="2017-07" db="EMBL/GenBank/DDBJ databases">
        <title>Fictibacillus sp. nov. GDSW-R2A3 Genome sequencing and assembly.</title>
        <authorList>
            <person name="Mayilraj S."/>
        </authorList>
    </citation>
    <scope>NUCLEOTIDE SEQUENCE [LARGE SCALE GENOMIC DNA]</scope>
    <source>
        <strain evidence="6 7">GDSW-R2A3</strain>
    </source>
</reference>
<dbReference type="InterPro" id="IPR001608">
    <property type="entry name" value="Ala_racemase_N"/>
</dbReference>
<dbReference type="CDD" id="cd00635">
    <property type="entry name" value="PLPDE_III_YBL036c_like"/>
    <property type="match status" value="1"/>
</dbReference>
<name>A0A235FC28_9BACL</name>
<dbReference type="FunFam" id="3.20.20.10:FF:000011">
    <property type="entry name" value="Pyridoxal phosphate homeostasis protein"/>
    <property type="match status" value="1"/>
</dbReference>
<dbReference type="OrthoDB" id="9804072at2"/>
<keyword evidence="7" id="KW-1185">Reference proteome</keyword>
<comment type="function">
    <text evidence="2">Pyridoxal 5'-phosphate (PLP)-binding protein, which is involved in PLP homeostasis.</text>
</comment>
<comment type="cofactor">
    <cofactor evidence="3">
        <name>pyridoxal 5'-phosphate</name>
        <dbReference type="ChEBI" id="CHEBI:597326"/>
    </cofactor>
</comment>
<proteinExistence type="inferred from homology"/>
<dbReference type="PANTHER" id="PTHR10146">
    <property type="entry name" value="PROLINE SYNTHETASE CO-TRANSCRIBED BACTERIAL HOMOLOG PROTEIN"/>
    <property type="match status" value="1"/>
</dbReference>
<dbReference type="Pfam" id="PF01168">
    <property type="entry name" value="Ala_racemase_N"/>
    <property type="match status" value="1"/>
</dbReference>
<dbReference type="AlphaFoldDB" id="A0A235FC28"/>
<dbReference type="RefSeq" id="WP_094250890.1">
    <property type="nucleotide sequence ID" value="NZ_JBHLXL010000001.1"/>
</dbReference>
<dbReference type="PIRSF" id="PIRSF004848">
    <property type="entry name" value="YBL036c_PLPDEIII"/>
    <property type="match status" value="1"/>
</dbReference>
<keyword evidence="1 2" id="KW-0663">Pyridoxal phosphate</keyword>
<feature type="modified residue" description="N6-(pyridoxal phosphate)lysine" evidence="2 3">
    <location>
        <position position="35"/>
    </location>
</feature>
<protein>
    <recommendedName>
        <fullName evidence="2">Pyridoxal phosphate homeostasis protein</fullName>
        <shortName evidence="2">PLP homeostasis protein</shortName>
    </recommendedName>
</protein>
<dbReference type="PANTHER" id="PTHR10146:SF14">
    <property type="entry name" value="PYRIDOXAL PHOSPHATE HOMEOSTASIS PROTEIN"/>
    <property type="match status" value="1"/>
</dbReference>
<organism evidence="6 7">
    <name type="scientific">Fictibacillus aquaticus</name>
    <dbReference type="NCBI Taxonomy" id="2021314"/>
    <lineage>
        <taxon>Bacteria</taxon>
        <taxon>Bacillati</taxon>
        <taxon>Bacillota</taxon>
        <taxon>Bacilli</taxon>
        <taxon>Bacillales</taxon>
        <taxon>Fictibacillaceae</taxon>
        <taxon>Fictibacillus</taxon>
    </lineage>
</organism>
<dbReference type="EMBL" id="NOII01000001">
    <property type="protein sequence ID" value="OYD58930.1"/>
    <property type="molecule type" value="Genomic_DNA"/>
</dbReference>
<feature type="domain" description="Alanine racemase N-terminal" evidence="5">
    <location>
        <begin position="25"/>
        <end position="223"/>
    </location>
</feature>
<evidence type="ECO:0000313" key="7">
    <source>
        <dbReference type="Proteomes" id="UP000215059"/>
    </source>
</evidence>
<sequence>MDIKNNLRMLQESVAEACREKNRKPEDVNIVAVTKYVSVETALKAAEAGVVHFGENRLEGLIEKKKHLPEHVIWHFIGSLQTRKVKDVLPHADYIHSLDRLSLAEEIQKRADRTVSCFVQVNISGEESKHGLNVKEVMDFVDKLSKLDRIKVAGLMTMAPFTEDDEEIRRVFSELKKLQKTVQERNLPHAPCAELSMGMSNDFKIAVEEGATYIRIGSSLVGNEKEEVS</sequence>
<evidence type="ECO:0000256" key="2">
    <source>
        <dbReference type="HAMAP-Rule" id="MF_02087"/>
    </source>
</evidence>
<dbReference type="Proteomes" id="UP000215059">
    <property type="component" value="Unassembled WGS sequence"/>
</dbReference>
<evidence type="ECO:0000256" key="3">
    <source>
        <dbReference type="PIRSR" id="PIRSR004848-1"/>
    </source>
</evidence>
<dbReference type="Gene3D" id="3.20.20.10">
    <property type="entry name" value="Alanine racemase"/>
    <property type="match status" value="1"/>
</dbReference>
<evidence type="ECO:0000256" key="1">
    <source>
        <dbReference type="ARBA" id="ARBA00022898"/>
    </source>
</evidence>
<evidence type="ECO:0000313" key="6">
    <source>
        <dbReference type="EMBL" id="OYD58930.1"/>
    </source>
</evidence>
<dbReference type="InterPro" id="IPR011078">
    <property type="entry name" value="PyrdxlP_homeostasis"/>
</dbReference>
<gene>
    <name evidence="6" type="ORF">CGZ90_03240</name>
</gene>
<dbReference type="GO" id="GO:0030170">
    <property type="term" value="F:pyridoxal phosphate binding"/>
    <property type="evidence" value="ECO:0007669"/>
    <property type="project" value="UniProtKB-UniRule"/>
</dbReference>
<dbReference type="InterPro" id="IPR029066">
    <property type="entry name" value="PLP-binding_barrel"/>
</dbReference>
<accession>A0A235FC28</accession>
<dbReference type="SUPFAM" id="SSF51419">
    <property type="entry name" value="PLP-binding barrel"/>
    <property type="match status" value="1"/>
</dbReference>
<dbReference type="PROSITE" id="PS01211">
    <property type="entry name" value="UPF0001"/>
    <property type="match status" value="1"/>
</dbReference>
<dbReference type="HAMAP" id="MF_02087">
    <property type="entry name" value="PLP_homeostasis"/>
    <property type="match status" value="1"/>
</dbReference>
<evidence type="ECO:0000259" key="5">
    <source>
        <dbReference type="Pfam" id="PF01168"/>
    </source>
</evidence>
<evidence type="ECO:0000256" key="4">
    <source>
        <dbReference type="RuleBase" id="RU004514"/>
    </source>
</evidence>
<comment type="similarity">
    <text evidence="2 4">Belongs to the pyridoxal phosphate-binding protein YggS/PROSC family.</text>
</comment>